<dbReference type="RefSeq" id="WP_191732818.1">
    <property type="nucleotide sequence ID" value="NZ_JACSPR010000002.1"/>
</dbReference>
<evidence type="ECO:0000313" key="2">
    <source>
        <dbReference type="EMBL" id="MBD8029608.1"/>
    </source>
</evidence>
<organism evidence="2 3">
    <name type="scientific">Corynebacterium gallinarum</name>
    <dbReference type="NCBI Taxonomy" id="2762214"/>
    <lineage>
        <taxon>Bacteria</taxon>
        <taxon>Bacillati</taxon>
        <taxon>Actinomycetota</taxon>
        <taxon>Actinomycetes</taxon>
        <taxon>Mycobacteriales</taxon>
        <taxon>Corynebacteriaceae</taxon>
        <taxon>Corynebacterium</taxon>
    </lineage>
</organism>
<feature type="transmembrane region" description="Helical" evidence="1">
    <location>
        <begin position="12"/>
        <end position="35"/>
    </location>
</feature>
<proteinExistence type="predicted"/>
<name>A0A8I0HGN8_9CORY</name>
<reference evidence="2 3" key="1">
    <citation type="submission" date="2020-08" db="EMBL/GenBank/DDBJ databases">
        <title>A Genomic Blueprint of the Chicken Gut Microbiome.</title>
        <authorList>
            <person name="Gilroy R."/>
            <person name="Ravi A."/>
            <person name="Getino M."/>
            <person name="Pursley I."/>
            <person name="Horton D.L."/>
            <person name="Alikhan N.-F."/>
            <person name="Baker D."/>
            <person name="Gharbi K."/>
            <person name="Hall N."/>
            <person name="Watson M."/>
            <person name="Adriaenssens E.M."/>
            <person name="Foster-Nyarko E."/>
            <person name="Jarju S."/>
            <person name="Secka A."/>
            <person name="Antonio M."/>
            <person name="Oren A."/>
            <person name="Chaudhuri R."/>
            <person name="La Ragione R.M."/>
            <person name="Hildebrand F."/>
            <person name="Pallen M.J."/>
        </authorList>
    </citation>
    <scope>NUCLEOTIDE SEQUENCE [LARGE SCALE GENOMIC DNA]</scope>
    <source>
        <strain evidence="2 3">Sa1YVA5</strain>
    </source>
</reference>
<keyword evidence="1" id="KW-0812">Transmembrane</keyword>
<protein>
    <submittedName>
        <fullName evidence="2">DUF2993 domain-containing protein</fullName>
    </submittedName>
</protein>
<comment type="caution">
    <text evidence="2">The sequence shown here is derived from an EMBL/GenBank/DDBJ whole genome shotgun (WGS) entry which is preliminary data.</text>
</comment>
<dbReference type="EMBL" id="JACSPR010000002">
    <property type="protein sequence ID" value="MBD8029608.1"/>
    <property type="molecule type" value="Genomic_DNA"/>
</dbReference>
<keyword evidence="3" id="KW-1185">Reference proteome</keyword>
<keyword evidence="1" id="KW-0472">Membrane</keyword>
<dbReference type="AlphaFoldDB" id="A0A8I0HGN8"/>
<dbReference type="InterPro" id="IPR021373">
    <property type="entry name" value="DUF2993"/>
</dbReference>
<evidence type="ECO:0000313" key="3">
    <source>
        <dbReference type="Proteomes" id="UP000650224"/>
    </source>
</evidence>
<dbReference type="Proteomes" id="UP000650224">
    <property type="component" value="Unassembled WGS sequence"/>
</dbReference>
<evidence type="ECO:0000256" key="1">
    <source>
        <dbReference type="SAM" id="Phobius"/>
    </source>
</evidence>
<gene>
    <name evidence="2" type="ORF">H9627_04565</name>
</gene>
<accession>A0A8I0HGN8</accession>
<keyword evidence="1" id="KW-1133">Transmembrane helix</keyword>
<dbReference type="Pfam" id="PF11209">
    <property type="entry name" value="LmeA"/>
    <property type="match status" value="1"/>
</dbReference>
<sequence length="269" mass="28358">MAKTKSSVVPKVLITIVVVVVILLLVAEFGLRWFIGNQLKSEFNQQAAEQGLTVEEDPSVSFGTYPLLLGLAQGSIKHVAVDVPETLEITYPGGAGSVPEISGTPEATIVLGELSTADMDNPVAGTFDLTTFAPDEFILATVQAEMAKATSGEDAGLAERLVQELVKITNVRSNVDAQAVEVEFTDGAARLNMRPIVLNGQLAFEVLDSQLFGIALPEDISRALTEGLQASVDQVAGGLEINSIDVVEGGLNINLVGENINVRTLESVG</sequence>